<gene>
    <name evidence="3" type="ORF">CRV08_12410</name>
</gene>
<dbReference type="RefSeq" id="WP_128982601.1">
    <property type="nucleotide sequence ID" value="NZ_PDKJ01000013.1"/>
</dbReference>
<dbReference type="Pfam" id="PF01973">
    <property type="entry name" value="MptE-like"/>
    <property type="match status" value="1"/>
</dbReference>
<name>A0A4Q0Y9S9_9BACT</name>
<feature type="domain" description="Glycosyltransferase Maf N-terminal" evidence="2">
    <location>
        <begin position="14"/>
        <end position="189"/>
    </location>
</feature>
<evidence type="ECO:0000259" key="1">
    <source>
        <dbReference type="Pfam" id="PF01973"/>
    </source>
</evidence>
<reference evidence="3 4" key="1">
    <citation type="submission" date="2017-10" db="EMBL/GenBank/DDBJ databases">
        <title>Genomics of the genus Arcobacter.</title>
        <authorList>
            <person name="Perez-Cataluna A."/>
            <person name="Figueras M.J."/>
        </authorList>
    </citation>
    <scope>NUCLEOTIDE SEQUENCE [LARGE SCALE GENOMIC DNA]</scope>
    <source>
        <strain evidence="3 4">CECT 8993</strain>
    </source>
</reference>
<comment type="caution">
    <text evidence="3">The sequence shown here is derived from an EMBL/GenBank/DDBJ whole genome shotgun (WGS) entry which is preliminary data.</text>
</comment>
<dbReference type="Proteomes" id="UP000290172">
    <property type="component" value="Unassembled WGS sequence"/>
</dbReference>
<protein>
    <recommendedName>
        <fullName evidence="5">Motility accessory factor</fullName>
    </recommendedName>
</protein>
<evidence type="ECO:0000313" key="3">
    <source>
        <dbReference type="EMBL" id="RXJ66625.1"/>
    </source>
</evidence>
<dbReference type="PANTHER" id="PTHR41786:SF1">
    <property type="entry name" value="6-HYDROXYMETHYLPTERIN DIPHOSPHOKINASE MPTE-LIKE DOMAIN-CONTAINING PROTEIN"/>
    <property type="match status" value="1"/>
</dbReference>
<dbReference type="InterPro" id="IPR045376">
    <property type="entry name" value="Maf_N"/>
</dbReference>
<accession>A0A4Q0Y9S9</accession>
<evidence type="ECO:0000259" key="2">
    <source>
        <dbReference type="Pfam" id="PF20157"/>
    </source>
</evidence>
<sequence>MTEEEAQNFAINTYNENIKYLQNSYPKLFQKLSLFNSGLELGQIKAQFDLHFINGYFDIINVNTSQLFYGNNSFELSQKLVSNIDNTLNHSFQAFINKTCDDKEALDKGLLCDYTVGNAPIVNFVTKNVPEKASFNHINKFIIFGLGLGIHLPLIHKKINAKTYFVVEPNLEFFRLSLFVTNYAQLSKETKLILSIAEDDAAFGNSFDTFYNENFIYNYYFKFFELSDSYIFYKKIIQTKLVSQSFYLYTYNRTFLSLYRTNTYILEKFKTLNISKVNTLEFSKKPILCLAAGPSLQKEIEFVKNNQDKFIIVAIYATLPLLEQNGINPDIITQYDEQDWAVLNTLAKIKDINFFKDSIFIFSSHVNAKLINNFNKENIYIFQAMFELKKAFGTLTSPSIGEITYVLLLLLGAKNIYLLGLDMALGEDGKSHIEGHSGADAYSDLKEEDNSLKEYSLKKNIINIKGNFQEKVKSLPAFKASIDSFAYYTSQFKKQDTKVYNLSNGAYLFDTIPLKSEKIDLENIKEKDLKNLIEKDLDSISEADYSEKDLENITLKISNAKKVIKALDNFFKIKKYSKIKDYENNLITTLQAILFENIDSDLKLILANYCQHNIPSIFHLLNTNDEKKNLSFIHEINKALNIQLNKIVNTYLVSILYSKNESSSLSKKINKLVKEYKIDKTIYCDSFFKELSETGPFEESEISGENSIGVFATNENLDNKNLIEYISNIVNLYNCSLKIFYFFEYQKNKARQLFKNINDKVELIIPNNLENISSKVEVYIDSNESSSVEEVNEILLNKHKNIFNISFNEQAYEKDIKNRIKSIEKIDSTTSLKNSIKENKIAPSTTYYEFCDSLKEEIDIEKLNKTYKKEHIGFFAFEDNLTKEFIDNIFTIHNTFKELKFVAFYFNEKQKEKFQETFKDIIDRFEFIIPKDIYDIASNIEIWAKVGINDKIISVKTTQLLLNSMSNFYINILENLDLKNNHLTYLIKNYYYKAFRRDSVDHYDIETNISQYKKNNIGFIITKESLADKVYMTFIKNLYSIFNDCTFNVFYFDDILDEIKNMFPKNTNYIIPKNLIELISSIEIFISFREKNNFYYTTNLFINCENIYVYEYNKKDINITIENFNEANKNHIFFQEAELFEIDKKSIEQSNGKICNLLFNEFNIKPTKKLISLEDLKIEYIFMALKSQRFKTLMTKVGEITLKRKNNG</sequence>
<dbReference type="PANTHER" id="PTHR41786">
    <property type="entry name" value="MOTILITY ACCESSORY FACTOR MAF"/>
    <property type="match status" value="1"/>
</dbReference>
<feature type="domain" description="6-hydroxymethylpterin diphosphokinase MptE-like" evidence="1">
    <location>
        <begin position="270"/>
        <end position="426"/>
    </location>
</feature>
<dbReference type="Pfam" id="PF20157">
    <property type="entry name" value="Maf_flag10_N"/>
    <property type="match status" value="1"/>
</dbReference>
<organism evidence="3 4">
    <name type="scientific">Halarcobacter ebronensis</name>
    <dbReference type="NCBI Taxonomy" id="1462615"/>
    <lineage>
        <taxon>Bacteria</taxon>
        <taxon>Pseudomonadati</taxon>
        <taxon>Campylobacterota</taxon>
        <taxon>Epsilonproteobacteria</taxon>
        <taxon>Campylobacterales</taxon>
        <taxon>Arcobacteraceae</taxon>
        <taxon>Halarcobacter</taxon>
    </lineage>
</organism>
<dbReference type="AlphaFoldDB" id="A0A4Q0Y9S9"/>
<proteinExistence type="predicted"/>
<dbReference type="InterPro" id="IPR002826">
    <property type="entry name" value="MptE-like"/>
</dbReference>
<evidence type="ECO:0008006" key="5">
    <source>
        <dbReference type="Google" id="ProtNLM"/>
    </source>
</evidence>
<dbReference type="EMBL" id="PDKJ01000013">
    <property type="protein sequence ID" value="RXJ66625.1"/>
    <property type="molecule type" value="Genomic_DNA"/>
</dbReference>
<evidence type="ECO:0000313" key="4">
    <source>
        <dbReference type="Proteomes" id="UP000290172"/>
    </source>
</evidence>